<evidence type="ECO:0008006" key="3">
    <source>
        <dbReference type="Google" id="ProtNLM"/>
    </source>
</evidence>
<dbReference type="OrthoDB" id="9945996at2"/>
<dbReference type="RefSeq" id="WP_012843056.1">
    <property type="nucleotide sequence ID" value="NC_013501.1"/>
</dbReference>
<proteinExistence type="predicted"/>
<name>D0MEZ4_RHOM4</name>
<reference evidence="1 2" key="1">
    <citation type="journal article" date="2009" name="Stand. Genomic Sci.">
        <title>Complete genome sequence of Rhodothermus marinus type strain (R-10).</title>
        <authorList>
            <person name="Nolan M."/>
            <person name="Tindall B.J."/>
            <person name="Pomrenke H."/>
            <person name="Lapidus A."/>
            <person name="Copeland A."/>
            <person name="Glavina Del Rio T."/>
            <person name="Lucas S."/>
            <person name="Chen F."/>
            <person name="Tice H."/>
            <person name="Cheng J.F."/>
            <person name="Saunders E."/>
            <person name="Han C."/>
            <person name="Bruce D."/>
            <person name="Goodwin L."/>
            <person name="Chain P."/>
            <person name="Pitluck S."/>
            <person name="Ovchinikova G."/>
            <person name="Pati A."/>
            <person name="Ivanova N."/>
            <person name="Mavromatis K."/>
            <person name="Chen A."/>
            <person name="Palaniappan K."/>
            <person name="Land M."/>
            <person name="Hauser L."/>
            <person name="Chang Y.J."/>
            <person name="Jeffries C.D."/>
            <person name="Brettin T."/>
            <person name="Goker M."/>
            <person name="Bristow J."/>
            <person name="Eisen J.A."/>
            <person name="Markowitz V."/>
            <person name="Hugenholtz P."/>
            <person name="Kyrpides N.C."/>
            <person name="Klenk H.P."/>
            <person name="Detter J.C."/>
        </authorList>
    </citation>
    <scope>NUCLEOTIDE SEQUENCE [LARGE SCALE GENOMIC DNA]</scope>
    <source>
        <strain evidence="2">ATCC 43812 / DSM 4252 / R-10</strain>
    </source>
</reference>
<dbReference type="KEGG" id="rmr:Rmar_0543"/>
<keyword evidence="2" id="KW-1185">Reference proteome</keyword>
<accession>D0MEZ4</accession>
<sequence length="186" mass="20410">MGRCGYLIALLTGLLAGCGGTREIVMAPPRPAAPGMPDTTAVPARLSLTVAADSVLPPPFQALTLTLHPLALRRADGHRQPLPFARRTLTFSATTPRTWTLLEAAPVPPGRYDTLWIRLSDVSVRFGPNAGGTLTVETDTLALPVTLTLDPDRAHSYRLLFELRRSLQAEPDCRWRFVPRMHLEVR</sequence>
<dbReference type="PROSITE" id="PS51257">
    <property type="entry name" value="PROKAR_LIPOPROTEIN"/>
    <property type="match status" value="1"/>
</dbReference>
<evidence type="ECO:0000313" key="2">
    <source>
        <dbReference type="Proteomes" id="UP000002221"/>
    </source>
</evidence>
<dbReference type="AlphaFoldDB" id="D0MEZ4"/>
<gene>
    <name evidence="1" type="ordered locus">Rmar_0543</name>
</gene>
<dbReference type="HOGENOM" id="CLU_1453359_0_0_10"/>
<protein>
    <recommendedName>
        <fullName evidence="3">DUF4382 domain-containing protein</fullName>
    </recommendedName>
</protein>
<dbReference type="EMBL" id="CP001807">
    <property type="protein sequence ID" value="ACY47444.1"/>
    <property type="molecule type" value="Genomic_DNA"/>
</dbReference>
<evidence type="ECO:0000313" key="1">
    <source>
        <dbReference type="EMBL" id="ACY47444.1"/>
    </source>
</evidence>
<dbReference type="Proteomes" id="UP000002221">
    <property type="component" value="Chromosome"/>
</dbReference>
<organism evidence="1 2">
    <name type="scientific">Rhodothermus marinus (strain ATCC 43812 / DSM 4252 / R-10)</name>
    <name type="common">Rhodothermus obamensis</name>
    <dbReference type="NCBI Taxonomy" id="518766"/>
    <lineage>
        <taxon>Bacteria</taxon>
        <taxon>Pseudomonadati</taxon>
        <taxon>Rhodothermota</taxon>
        <taxon>Rhodothermia</taxon>
        <taxon>Rhodothermales</taxon>
        <taxon>Rhodothermaceae</taxon>
        <taxon>Rhodothermus</taxon>
    </lineage>
</organism>
<dbReference type="STRING" id="518766.Rmar_0543"/>